<dbReference type="Proteomes" id="UP000694501">
    <property type="component" value="Unassembled WGS sequence"/>
</dbReference>
<evidence type="ECO:0000256" key="1">
    <source>
        <dbReference type="ARBA" id="ARBA00000500"/>
    </source>
</evidence>
<dbReference type="PANTHER" id="PTHR43768:SF3">
    <property type="entry name" value="TREHALOSE 6-PHOSPHATE PHOSPHATASE"/>
    <property type="match status" value="1"/>
</dbReference>
<dbReference type="EMBL" id="JAELVF020000001">
    <property type="protein sequence ID" value="MBU7597035.1"/>
    <property type="molecule type" value="Genomic_DNA"/>
</dbReference>
<dbReference type="InterPro" id="IPR036412">
    <property type="entry name" value="HAD-like_sf"/>
</dbReference>
<evidence type="ECO:0000256" key="2">
    <source>
        <dbReference type="ARBA" id="ARBA00005199"/>
    </source>
</evidence>
<dbReference type="NCBIfam" id="TIGR00685">
    <property type="entry name" value="T6PP"/>
    <property type="match status" value="1"/>
</dbReference>
<dbReference type="EC" id="3.1.3.12" evidence="6"/>
<dbReference type="RefSeq" id="WP_211040040.1">
    <property type="nucleotide sequence ID" value="NZ_JAELVF020000001.1"/>
</dbReference>
<sequence>MGPLPIPVTAAGRTALDALLAHPADSVLAFDFDGTLSPIVPDPADARVHPGVLDALARLAPRMRAVAVITGRPARTAVEYGSFAKTAGLERLTVLGAYGAERWDAATGELRLPPPHPGIDAVRAELPDLLRRLAAPDGTATEDKGYAVAVHTRRTQDPAGTFDRLREPVADLAARHELHLEPGRFVLEVRPAGMDKGAALRGFLAEAGPPPDTGAVLYGGDDLGDLPAYEAVLSLRSGGLPGLLVCSGDPHEIVAPLIECADLTLDGPQGVAAFLAAVADHLAAHD</sequence>
<evidence type="ECO:0000313" key="7">
    <source>
        <dbReference type="EMBL" id="MBU7597035.1"/>
    </source>
</evidence>
<evidence type="ECO:0000256" key="5">
    <source>
        <dbReference type="ARBA" id="ARBA00024179"/>
    </source>
</evidence>
<organism evidence="7 8">
    <name type="scientific">Streptomyces tardus</name>
    <dbReference type="NCBI Taxonomy" id="2780544"/>
    <lineage>
        <taxon>Bacteria</taxon>
        <taxon>Bacillati</taxon>
        <taxon>Actinomycetota</taxon>
        <taxon>Actinomycetes</taxon>
        <taxon>Kitasatosporales</taxon>
        <taxon>Streptomycetaceae</taxon>
        <taxon>Streptomyces</taxon>
    </lineage>
</organism>
<keyword evidence="8" id="KW-1185">Reference proteome</keyword>
<dbReference type="SUPFAM" id="SSF56784">
    <property type="entry name" value="HAD-like"/>
    <property type="match status" value="1"/>
</dbReference>
<keyword evidence="6" id="KW-0479">Metal-binding</keyword>
<dbReference type="InterPro" id="IPR044651">
    <property type="entry name" value="OTSB-like"/>
</dbReference>
<dbReference type="AlphaFoldDB" id="A0A949N0S9"/>
<protein>
    <recommendedName>
        <fullName evidence="6">Trehalose 6-phosphate phosphatase</fullName>
        <ecNumber evidence="6">3.1.3.12</ecNumber>
    </recommendedName>
</protein>
<dbReference type="GO" id="GO:0004805">
    <property type="term" value="F:trehalose-phosphatase activity"/>
    <property type="evidence" value="ECO:0007669"/>
    <property type="project" value="UniProtKB-EC"/>
</dbReference>
<evidence type="ECO:0000256" key="3">
    <source>
        <dbReference type="ARBA" id="ARBA00008770"/>
    </source>
</evidence>
<dbReference type="InterPro" id="IPR006379">
    <property type="entry name" value="HAD-SF_hydro_IIB"/>
</dbReference>
<dbReference type="Gene3D" id="3.30.70.1020">
    <property type="entry name" value="Trehalose-6-phosphate phosphatase related protein, domain 2"/>
    <property type="match status" value="1"/>
</dbReference>
<name>A0A949N0S9_9ACTN</name>
<accession>A0A949N0S9</accession>
<proteinExistence type="inferred from homology"/>
<comment type="similarity">
    <text evidence="3 6">Belongs to the trehalose phosphatase family.</text>
</comment>
<comment type="cofactor">
    <cofactor evidence="6">
        <name>Mg(2+)</name>
        <dbReference type="ChEBI" id="CHEBI:18420"/>
    </cofactor>
</comment>
<evidence type="ECO:0000313" key="8">
    <source>
        <dbReference type="Proteomes" id="UP000694501"/>
    </source>
</evidence>
<evidence type="ECO:0000256" key="4">
    <source>
        <dbReference type="ARBA" id="ARBA00022801"/>
    </source>
</evidence>
<comment type="caution">
    <text evidence="7">The sequence shown here is derived from an EMBL/GenBank/DDBJ whole genome shotgun (WGS) entry which is preliminary data.</text>
</comment>
<comment type="function">
    <text evidence="5 6">Removes the phosphate from trehalose 6-phosphate to produce free trehalose.</text>
</comment>
<comment type="pathway">
    <text evidence="2 6">Glycan biosynthesis; trehalose biosynthesis.</text>
</comment>
<keyword evidence="4 6" id="KW-0378">Hydrolase</keyword>
<dbReference type="GO" id="GO:0046872">
    <property type="term" value="F:metal ion binding"/>
    <property type="evidence" value="ECO:0007669"/>
    <property type="project" value="UniProtKB-KW"/>
</dbReference>
<reference evidence="7" key="1">
    <citation type="submission" date="2021-06" db="EMBL/GenBank/DDBJ databases">
        <title>Sequencing of actinobacteria type strains.</title>
        <authorList>
            <person name="Nguyen G.-S."/>
            <person name="Wentzel A."/>
        </authorList>
    </citation>
    <scope>NUCLEOTIDE SEQUENCE</scope>
    <source>
        <strain evidence="7">P38-E01</strain>
    </source>
</reference>
<comment type="catalytic activity">
    <reaction evidence="1 6">
        <text>alpha,alpha-trehalose 6-phosphate + H2O = alpha,alpha-trehalose + phosphate</text>
        <dbReference type="Rhea" id="RHEA:23420"/>
        <dbReference type="ChEBI" id="CHEBI:15377"/>
        <dbReference type="ChEBI" id="CHEBI:16551"/>
        <dbReference type="ChEBI" id="CHEBI:43474"/>
        <dbReference type="ChEBI" id="CHEBI:58429"/>
        <dbReference type="EC" id="3.1.3.12"/>
    </reaction>
</comment>
<dbReference type="NCBIfam" id="TIGR01484">
    <property type="entry name" value="HAD-SF-IIB"/>
    <property type="match status" value="1"/>
</dbReference>
<dbReference type="GO" id="GO:0005992">
    <property type="term" value="P:trehalose biosynthetic process"/>
    <property type="evidence" value="ECO:0007669"/>
    <property type="project" value="InterPro"/>
</dbReference>
<dbReference type="PANTHER" id="PTHR43768">
    <property type="entry name" value="TREHALOSE 6-PHOSPHATE PHOSPHATASE"/>
    <property type="match status" value="1"/>
</dbReference>
<dbReference type="InterPro" id="IPR003337">
    <property type="entry name" value="Trehalose_PPase"/>
</dbReference>
<dbReference type="Pfam" id="PF02358">
    <property type="entry name" value="Trehalose_PPase"/>
    <property type="match status" value="1"/>
</dbReference>
<dbReference type="InterPro" id="IPR023214">
    <property type="entry name" value="HAD_sf"/>
</dbReference>
<evidence type="ECO:0000256" key="6">
    <source>
        <dbReference type="RuleBase" id="RU361117"/>
    </source>
</evidence>
<dbReference type="Gene3D" id="3.40.50.1000">
    <property type="entry name" value="HAD superfamily/HAD-like"/>
    <property type="match status" value="1"/>
</dbReference>
<keyword evidence="6" id="KW-0460">Magnesium</keyword>
<gene>
    <name evidence="7" type="primary">otsB</name>
    <name evidence="7" type="ORF">JGS22_005135</name>
</gene>